<dbReference type="RefSeq" id="WP_145852087.1">
    <property type="nucleotide sequence ID" value="NZ_RPFW01000001.1"/>
</dbReference>
<name>A0A6P2C9T2_9ACTN</name>
<dbReference type="AlphaFoldDB" id="A0A6P2C9T2"/>
<keyword evidence="1" id="KW-0732">Signal</keyword>
<dbReference type="OrthoDB" id="5171321at2"/>
<dbReference type="EMBL" id="RPFW01000001">
    <property type="protein sequence ID" value="TVZ07285.1"/>
    <property type="molecule type" value="Genomic_DNA"/>
</dbReference>
<sequence>MRSTLTRILVGAAIAATAVGTAVGTAGAAGATAKTHTTLSIVAGRSTITAGQTDTVSGALRAADKSSTAKKTVELKRYNVKLKKWVLEKANLTGKNGWVRFTVKPSVTSRFELVFPGNKTLAGSHSGVVTIHVRPAKTATQLTIAANPSTIKVGSTTTISGDLTAGTTALPKRLVYLYRWNATTKHWDKVSVNVTGPKGGVSFVRKPPVGSVTFELVFFGSPKLAAAHSAPVTVTVNS</sequence>
<dbReference type="Proteomes" id="UP000460272">
    <property type="component" value="Unassembled WGS sequence"/>
</dbReference>
<comment type="caution">
    <text evidence="2">The sequence shown here is derived from an EMBL/GenBank/DDBJ whole genome shotgun (WGS) entry which is preliminary data.</text>
</comment>
<accession>A0A6P2C9T2</accession>
<evidence type="ECO:0000313" key="2">
    <source>
        <dbReference type="EMBL" id="TVZ07285.1"/>
    </source>
</evidence>
<organism evidence="2 3">
    <name type="scientific">Trebonia kvetii</name>
    <dbReference type="NCBI Taxonomy" id="2480626"/>
    <lineage>
        <taxon>Bacteria</taxon>
        <taxon>Bacillati</taxon>
        <taxon>Actinomycetota</taxon>
        <taxon>Actinomycetes</taxon>
        <taxon>Streptosporangiales</taxon>
        <taxon>Treboniaceae</taxon>
        <taxon>Trebonia</taxon>
    </lineage>
</organism>
<evidence type="ECO:0000313" key="3">
    <source>
        <dbReference type="Proteomes" id="UP000460272"/>
    </source>
</evidence>
<keyword evidence="3" id="KW-1185">Reference proteome</keyword>
<gene>
    <name evidence="2" type="ORF">EAS64_08340</name>
</gene>
<feature type="chain" id="PRO_5026943938" evidence="1">
    <location>
        <begin position="29"/>
        <end position="238"/>
    </location>
</feature>
<feature type="signal peptide" evidence="1">
    <location>
        <begin position="1"/>
        <end position="28"/>
    </location>
</feature>
<proteinExistence type="predicted"/>
<reference evidence="2 3" key="1">
    <citation type="submission" date="2018-11" db="EMBL/GenBank/DDBJ databases">
        <title>Trebonia kvetii gen.nov., sp.nov., a novel acidophilic actinobacterium, and proposal of the new actinobacterial family Treboniaceae fam. nov.</title>
        <authorList>
            <person name="Rapoport D."/>
            <person name="Sagova-Mareckova M."/>
            <person name="Sedlacek I."/>
            <person name="Provaznik J."/>
            <person name="Kralova S."/>
            <person name="Pavlinic D."/>
            <person name="Benes V."/>
            <person name="Kopecky J."/>
        </authorList>
    </citation>
    <scope>NUCLEOTIDE SEQUENCE [LARGE SCALE GENOMIC DNA]</scope>
    <source>
        <strain evidence="2 3">15Tr583</strain>
    </source>
</reference>
<protein>
    <submittedName>
        <fullName evidence="2">Uncharacterized protein</fullName>
    </submittedName>
</protein>
<evidence type="ECO:0000256" key="1">
    <source>
        <dbReference type="SAM" id="SignalP"/>
    </source>
</evidence>